<proteinExistence type="predicted"/>
<protein>
    <submittedName>
        <fullName evidence="2">HNH endonuclease</fullName>
    </submittedName>
</protein>
<dbReference type="Proteomes" id="UP001293718">
    <property type="component" value="Unassembled WGS sequence"/>
</dbReference>
<comment type="caution">
    <text evidence="2">The sequence shown here is derived from an EMBL/GenBank/DDBJ whole genome shotgun (WGS) entry which is preliminary data.</text>
</comment>
<dbReference type="Pfam" id="PF01844">
    <property type="entry name" value="HNH"/>
    <property type="match status" value="1"/>
</dbReference>
<dbReference type="GO" id="GO:0004519">
    <property type="term" value="F:endonuclease activity"/>
    <property type="evidence" value="ECO:0007669"/>
    <property type="project" value="UniProtKB-KW"/>
</dbReference>
<organism evidence="2 3">
    <name type="scientific">Azohydromonas lata</name>
    <dbReference type="NCBI Taxonomy" id="45677"/>
    <lineage>
        <taxon>Bacteria</taxon>
        <taxon>Pseudomonadati</taxon>
        <taxon>Pseudomonadota</taxon>
        <taxon>Betaproteobacteria</taxon>
        <taxon>Burkholderiales</taxon>
        <taxon>Sphaerotilaceae</taxon>
        <taxon>Azohydromonas</taxon>
    </lineage>
</organism>
<keyword evidence="2" id="KW-0378">Hydrolase</keyword>
<sequence length="117" mass="13597">MPHTIQRLREAAFGNQNGRCYYCSAPMWLHTPQELRTHGLVRQRARPLRCTAEHLVARMEGGQDTADNVVAACELCNRRRHARKRLLTLAQYRALVQRRLAMGRWHAPEILALTTRR</sequence>
<dbReference type="EMBL" id="JAXOJX010000001">
    <property type="protein sequence ID" value="MDZ5454992.1"/>
    <property type="molecule type" value="Genomic_DNA"/>
</dbReference>
<dbReference type="RefSeq" id="WP_322464092.1">
    <property type="nucleotide sequence ID" value="NZ_JAXOJX010000001.1"/>
</dbReference>
<evidence type="ECO:0000313" key="2">
    <source>
        <dbReference type="EMBL" id="MDZ5454992.1"/>
    </source>
</evidence>
<evidence type="ECO:0000313" key="3">
    <source>
        <dbReference type="Proteomes" id="UP001293718"/>
    </source>
</evidence>
<dbReference type="InterPro" id="IPR002711">
    <property type="entry name" value="HNH"/>
</dbReference>
<keyword evidence="2" id="KW-0614">Plasmid</keyword>
<name>A0ABU5I7C1_9BURK</name>
<keyword evidence="2" id="KW-0540">Nuclease</keyword>
<accession>A0ABU5I7C1</accession>
<reference evidence="2 3" key="1">
    <citation type="submission" date="2023-11" db="EMBL/GenBank/DDBJ databases">
        <title>Draft genome of Azohydromonas lata strain H1 (DSM1123), a polyhydroxyalkanoate producer.</title>
        <authorList>
            <person name="Traversa D."/>
            <person name="D'Addabbo P."/>
            <person name="Pazzani C."/>
            <person name="Manzari C."/>
            <person name="Chiara M."/>
            <person name="Scrascia M."/>
        </authorList>
    </citation>
    <scope>NUCLEOTIDE SEQUENCE [LARGE SCALE GENOMIC DNA]</scope>
    <source>
        <strain evidence="2 3">H1</strain>
        <plasmid evidence="2">unnamed</plasmid>
    </source>
</reference>
<dbReference type="Gene3D" id="1.10.30.50">
    <property type="match status" value="1"/>
</dbReference>
<geneLocation type="plasmid" evidence="2">
    <name>unnamed</name>
</geneLocation>
<keyword evidence="2" id="KW-0255">Endonuclease</keyword>
<evidence type="ECO:0000259" key="1">
    <source>
        <dbReference type="Pfam" id="PF01844"/>
    </source>
</evidence>
<gene>
    <name evidence="2" type="ORF">SM757_00255</name>
</gene>
<keyword evidence="3" id="KW-1185">Reference proteome</keyword>
<feature type="domain" description="HNH" evidence="1">
    <location>
        <begin position="49"/>
        <end position="83"/>
    </location>
</feature>